<feature type="compositionally biased region" description="Gly residues" evidence="1">
    <location>
        <begin position="35"/>
        <end position="45"/>
    </location>
</feature>
<feature type="compositionally biased region" description="Basic and acidic residues" evidence="1">
    <location>
        <begin position="14"/>
        <end position="34"/>
    </location>
</feature>
<dbReference type="Proteomes" id="UP001157006">
    <property type="component" value="Chromosome 5"/>
</dbReference>
<dbReference type="EMBL" id="OX451740">
    <property type="protein sequence ID" value="CAI8612785.1"/>
    <property type="molecule type" value="Genomic_DNA"/>
</dbReference>
<feature type="region of interest" description="Disordered" evidence="1">
    <location>
        <begin position="104"/>
        <end position="163"/>
    </location>
</feature>
<feature type="compositionally biased region" description="Gly residues" evidence="1">
    <location>
        <begin position="133"/>
        <end position="144"/>
    </location>
</feature>
<dbReference type="AlphaFoldDB" id="A0AAV1AQX1"/>
<protein>
    <submittedName>
        <fullName evidence="2">Uncharacterized protein</fullName>
    </submittedName>
</protein>
<keyword evidence="3" id="KW-1185">Reference proteome</keyword>
<organism evidence="2 3">
    <name type="scientific">Vicia faba</name>
    <name type="common">Broad bean</name>
    <name type="synonym">Faba vulgaris</name>
    <dbReference type="NCBI Taxonomy" id="3906"/>
    <lineage>
        <taxon>Eukaryota</taxon>
        <taxon>Viridiplantae</taxon>
        <taxon>Streptophyta</taxon>
        <taxon>Embryophyta</taxon>
        <taxon>Tracheophyta</taxon>
        <taxon>Spermatophyta</taxon>
        <taxon>Magnoliopsida</taxon>
        <taxon>eudicotyledons</taxon>
        <taxon>Gunneridae</taxon>
        <taxon>Pentapetalae</taxon>
        <taxon>rosids</taxon>
        <taxon>fabids</taxon>
        <taxon>Fabales</taxon>
        <taxon>Fabaceae</taxon>
        <taxon>Papilionoideae</taxon>
        <taxon>50 kb inversion clade</taxon>
        <taxon>NPAAA clade</taxon>
        <taxon>Hologalegina</taxon>
        <taxon>IRL clade</taxon>
        <taxon>Fabeae</taxon>
        <taxon>Vicia</taxon>
    </lineage>
</organism>
<reference evidence="2 3" key="1">
    <citation type="submission" date="2023-01" db="EMBL/GenBank/DDBJ databases">
        <authorList>
            <person name="Kreplak J."/>
        </authorList>
    </citation>
    <scope>NUCLEOTIDE SEQUENCE [LARGE SCALE GENOMIC DNA]</scope>
</reference>
<name>A0AAV1AQX1_VICFA</name>
<proteinExistence type="predicted"/>
<gene>
    <name evidence="2" type="ORF">VFH_V050960</name>
</gene>
<evidence type="ECO:0000313" key="2">
    <source>
        <dbReference type="EMBL" id="CAI8612785.1"/>
    </source>
</evidence>
<evidence type="ECO:0000256" key="1">
    <source>
        <dbReference type="SAM" id="MobiDB-lite"/>
    </source>
</evidence>
<sequence>MEDSVTEVPSLNHNSEDGYKRKDLEEKEKHRDINDGGGGGGGGGVINNFISTLMTPLSPRIGKSTTPQDGGENGVFEKEVDDNGGGGRKGVINNLVSNLFYRSEKNEESVAEKEDEEIKADEKVKRLKTENEGNGGGGGGGGGFIHDIVSHLPTSIPDDAGPTADEAAILINSLVRD</sequence>
<evidence type="ECO:0000313" key="3">
    <source>
        <dbReference type="Proteomes" id="UP001157006"/>
    </source>
</evidence>
<accession>A0AAV1AQX1</accession>
<feature type="compositionally biased region" description="Basic and acidic residues" evidence="1">
    <location>
        <begin position="120"/>
        <end position="131"/>
    </location>
</feature>
<feature type="region of interest" description="Disordered" evidence="1">
    <location>
        <begin position="1"/>
        <end position="89"/>
    </location>
</feature>